<gene>
    <name evidence="4" type="ORF">EJ065_2081</name>
</gene>
<accession>A0A410RP87</accession>
<feature type="region of interest" description="Disordered" evidence="1">
    <location>
        <begin position="580"/>
        <end position="616"/>
    </location>
</feature>
<dbReference type="InterPro" id="IPR025150">
    <property type="entry name" value="GH123_cat"/>
</dbReference>
<dbReference type="Proteomes" id="UP000288758">
    <property type="component" value="Chromosome"/>
</dbReference>
<feature type="domain" description="Glycoside hydrolase 123 catalytic" evidence="2">
    <location>
        <begin position="312"/>
        <end position="531"/>
    </location>
</feature>
<reference evidence="4 5" key="1">
    <citation type="submission" date="2018-12" db="EMBL/GenBank/DDBJ databases">
        <title>Complete Genome Sequence of the Corallopyronin A producing Myxobacterium Corallococcus coralloides B035.</title>
        <authorList>
            <person name="Bouhired S.M."/>
            <person name="Rupp O."/>
            <person name="Blom J."/>
            <person name="Schaeberle T.F."/>
            <person name="Kehraus S."/>
            <person name="Schiefer A."/>
            <person name="Pfarr K."/>
            <person name="Goesmann A."/>
            <person name="Hoerauf A."/>
            <person name="Koenig G.M."/>
        </authorList>
    </citation>
    <scope>NUCLEOTIDE SEQUENCE [LARGE SCALE GENOMIC DNA]</scope>
    <source>
        <strain evidence="4 5">B035</strain>
    </source>
</reference>
<dbReference type="InterPro" id="IPR053850">
    <property type="entry name" value="Glyco_hydro_123_N_2"/>
</dbReference>
<feature type="domain" description="Glycoside hydrolase 123 N-terminal" evidence="3">
    <location>
        <begin position="67"/>
        <end position="191"/>
    </location>
</feature>
<organism evidence="4 5">
    <name type="scientific">Corallococcus coralloides</name>
    <name type="common">Myxococcus coralloides</name>
    <dbReference type="NCBI Taxonomy" id="184914"/>
    <lineage>
        <taxon>Bacteria</taxon>
        <taxon>Pseudomonadati</taxon>
        <taxon>Myxococcota</taxon>
        <taxon>Myxococcia</taxon>
        <taxon>Myxococcales</taxon>
        <taxon>Cystobacterineae</taxon>
        <taxon>Myxococcaceae</taxon>
        <taxon>Corallococcus</taxon>
    </lineage>
</organism>
<feature type="compositionally biased region" description="Gly residues" evidence="1">
    <location>
        <begin position="602"/>
        <end position="614"/>
    </location>
</feature>
<evidence type="ECO:0000256" key="1">
    <source>
        <dbReference type="SAM" id="MobiDB-lite"/>
    </source>
</evidence>
<name>A0A410RP87_CORCK</name>
<evidence type="ECO:0000259" key="2">
    <source>
        <dbReference type="Pfam" id="PF13320"/>
    </source>
</evidence>
<sequence>MGPVGGTAGRLEPCTARAHPFPMLALRQCGLGWLALSVAWPVYAEDPAVWGEGLMVKVRPDDTAPGSSTEVRLTAARNEFVSFQVALHGGDLGLRGVRARLPGLVGPSTLTGPDVTLYRQEYLTILQASEPGQPLGRWPDGLVPDTDEIAREPRNAFPFDVPAHEARAVWVDVHVPASAPPGEYTGTVTVEAEGGFQRQVTARLTVVDAVMPSTASLASSFPLLPTQVCRAHLGRNDCTPAELQPLLVRYQQLSLEHRLTQPKLYLTRPGPQGWSEFDATWGPSLDGTAPTRLSGARMTSVEYAGPVTAGGLEAFTGHMRERGWLERAHAKIGDEPFDAPSFQQVQATGALVRQAAPGLRTLLTVNSLQLKRNAMESLVDIAVPLVNHLEGTTPDFLGDQSPTYADFLSRPGTELWMYQSCSSHGCAPESHMPENQPGSGWPSYMVDRPSAKARAMQWLAFLFGASGELYYETGALLPTAWTDQYHFGGNGDGTLFYAGTPELIGGKTDVPVASLRLKLIRQGMQDYEWLKAVSDAGDPAFARQVARELIPNAWQVPDDGALFDAARLRLIQRYGELTTGNPAAPRMGGEPVSMPLEPQVPGGPGQPGGEGNVNGCGAAPGVSVAGVLPWAAWALGRSRRARGRRPPHGVSGS</sequence>
<protein>
    <submittedName>
        <fullName evidence="4">Uncharacterized protein</fullName>
    </submittedName>
</protein>
<dbReference type="Pfam" id="PF22680">
    <property type="entry name" value="Glyco_hydro_123_N_2"/>
    <property type="match status" value="1"/>
</dbReference>
<dbReference type="Pfam" id="PF13320">
    <property type="entry name" value="GH123_cat"/>
    <property type="match status" value="1"/>
</dbReference>
<proteinExistence type="predicted"/>
<evidence type="ECO:0000313" key="4">
    <source>
        <dbReference type="EMBL" id="QAT83665.1"/>
    </source>
</evidence>
<evidence type="ECO:0000259" key="3">
    <source>
        <dbReference type="Pfam" id="PF22680"/>
    </source>
</evidence>
<dbReference type="AlphaFoldDB" id="A0A410RP87"/>
<evidence type="ECO:0000313" key="5">
    <source>
        <dbReference type="Proteomes" id="UP000288758"/>
    </source>
</evidence>
<dbReference type="EMBL" id="CP034669">
    <property type="protein sequence ID" value="QAT83665.1"/>
    <property type="molecule type" value="Genomic_DNA"/>
</dbReference>